<gene>
    <name evidence="1" type="ORF">F2P81_026288</name>
</gene>
<evidence type="ECO:0000313" key="2">
    <source>
        <dbReference type="Proteomes" id="UP000438429"/>
    </source>
</evidence>
<protein>
    <submittedName>
        <fullName evidence="1">Uncharacterized protein</fullName>
    </submittedName>
</protein>
<dbReference type="AlphaFoldDB" id="A0A6A4RMF0"/>
<sequence>MLMDPGVSLDLPLLQVFLHNTGGVVHLLLQPVFRQAPSSPSEQSSLTSVPSLDVKVISRRQGRGSSFHVSHVVRLLQFSLFRVKFISDFSPVQSTA</sequence>
<evidence type="ECO:0000313" key="1">
    <source>
        <dbReference type="EMBL" id="KAF0021459.1"/>
    </source>
</evidence>
<dbReference type="Proteomes" id="UP000438429">
    <property type="component" value="Unassembled WGS sequence"/>
</dbReference>
<organism evidence="1 2">
    <name type="scientific">Scophthalmus maximus</name>
    <name type="common">Turbot</name>
    <name type="synonym">Psetta maxima</name>
    <dbReference type="NCBI Taxonomy" id="52904"/>
    <lineage>
        <taxon>Eukaryota</taxon>
        <taxon>Metazoa</taxon>
        <taxon>Chordata</taxon>
        <taxon>Craniata</taxon>
        <taxon>Vertebrata</taxon>
        <taxon>Euteleostomi</taxon>
        <taxon>Actinopterygii</taxon>
        <taxon>Neopterygii</taxon>
        <taxon>Teleostei</taxon>
        <taxon>Neoteleostei</taxon>
        <taxon>Acanthomorphata</taxon>
        <taxon>Carangaria</taxon>
        <taxon>Pleuronectiformes</taxon>
        <taxon>Pleuronectoidei</taxon>
        <taxon>Scophthalmidae</taxon>
        <taxon>Scophthalmus</taxon>
    </lineage>
</organism>
<reference evidence="1 2" key="1">
    <citation type="submission" date="2019-06" db="EMBL/GenBank/DDBJ databases">
        <title>Draft genomes of female and male turbot (Scophthalmus maximus).</title>
        <authorList>
            <person name="Xu H."/>
            <person name="Xu X.-W."/>
            <person name="Shao C."/>
            <person name="Chen S."/>
        </authorList>
    </citation>
    <scope>NUCLEOTIDE SEQUENCE [LARGE SCALE GENOMIC DNA]</scope>
    <source>
        <strain evidence="1">Ysfricsl-2016a</strain>
        <tissue evidence="1">Blood</tissue>
    </source>
</reference>
<accession>A0A6A4RMF0</accession>
<dbReference type="EMBL" id="VEVO01007434">
    <property type="protein sequence ID" value="KAF0021459.1"/>
    <property type="molecule type" value="Genomic_DNA"/>
</dbReference>
<name>A0A6A4RMF0_SCOMX</name>
<comment type="caution">
    <text evidence="1">The sequence shown here is derived from an EMBL/GenBank/DDBJ whole genome shotgun (WGS) entry which is preliminary data.</text>
</comment>
<proteinExistence type="predicted"/>